<dbReference type="InterPro" id="IPR010800">
    <property type="entry name" value="GRP"/>
</dbReference>
<dbReference type="EMBL" id="JACEIK010038978">
    <property type="protein sequence ID" value="MCE5166951.1"/>
    <property type="molecule type" value="Genomic_DNA"/>
</dbReference>
<keyword evidence="1" id="KW-0732">Signal</keyword>
<proteinExistence type="predicted"/>
<dbReference type="Pfam" id="PF07172">
    <property type="entry name" value="GRP"/>
    <property type="match status" value="1"/>
</dbReference>
<protein>
    <recommendedName>
        <fullName evidence="4">Glycine-rich protein-like</fullName>
    </recommendedName>
</protein>
<feature type="chain" id="PRO_5046623485" description="Glycine-rich protein-like" evidence="1">
    <location>
        <begin position="26"/>
        <end position="110"/>
    </location>
</feature>
<name>A0ABS8Y6H8_DATST</name>
<evidence type="ECO:0008006" key="4">
    <source>
        <dbReference type="Google" id="ProtNLM"/>
    </source>
</evidence>
<reference evidence="2 3" key="1">
    <citation type="journal article" date="2021" name="BMC Genomics">
        <title>Datura genome reveals duplications of psychoactive alkaloid biosynthetic genes and high mutation rate following tissue culture.</title>
        <authorList>
            <person name="Rajewski A."/>
            <person name="Carter-House D."/>
            <person name="Stajich J."/>
            <person name="Litt A."/>
        </authorList>
    </citation>
    <scope>NUCLEOTIDE SEQUENCE [LARGE SCALE GENOMIC DNA]</scope>
    <source>
        <strain evidence="2">AR-01</strain>
    </source>
</reference>
<evidence type="ECO:0000313" key="3">
    <source>
        <dbReference type="Proteomes" id="UP000823775"/>
    </source>
</evidence>
<accession>A0ABS8Y6H8</accession>
<evidence type="ECO:0000313" key="2">
    <source>
        <dbReference type="EMBL" id="MCE5166951.1"/>
    </source>
</evidence>
<feature type="signal peptide" evidence="1">
    <location>
        <begin position="1"/>
        <end position="25"/>
    </location>
</feature>
<sequence length="110" mass="11957">MGSKTFLFLGLFLAIFLMISSEVAARELAETSNSVKSDNENEVAVDGRSGYNGIGGDGHYGGGYGHGGGYKRKGCRYSCCRKTKYGCKKYCCSYAEYKAMEKVTDAQTQN</sequence>
<evidence type="ECO:0000256" key="1">
    <source>
        <dbReference type="SAM" id="SignalP"/>
    </source>
</evidence>
<comment type="caution">
    <text evidence="2">The sequence shown here is derived from an EMBL/GenBank/DDBJ whole genome shotgun (WGS) entry which is preliminary data.</text>
</comment>
<organism evidence="2 3">
    <name type="scientific">Datura stramonium</name>
    <name type="common">Jimsonweed</name>
    <name type="synonym">Common thornapple</name>
    <dbReference type="NCBI Taxonomy" id="4076"/>
    <lineage>
        <taxon>Eukaryota</taxon>
        <taxon>Viridiplantae</taxon>
        <taxon>Streptophyta</taxon>
        <taxon>Embryophyta</taxon>
        <taxon>Tracheophyta</taxon>
        <taxon>Spermatophyta</taxon>
        <taxon>Magnoliopsida</taxon>
        <taxon>eudicotyledons</taxon>
        <taxon>Gunneridae</taxon>
        <taxon>Pentapetalae</taxon>
        <taxon>asterids</taxon>
        <taxon>lamiids</taxon>
        <taxon>Solanales</taxon>
        <taxon>Solanaceae</taxon>
        <taxon>Solanoideae</taxon>
        <taxon>Datureae</taxon>
        <taxon>Datura</taxon>
    </lineage>
</organism>
<dbReference type="Proteomes" id="UP000823775">
    <property type="component" value="Unassembled WGS sequence"/>
</dbReference>
<dbReference type="PANTHER" id="PTHR37389">
    <property type="entry name" value="NODULIN-24"/>
    <property type="match status" value="1"/>
</dbReference>
<keyword evidence="3" id="KW-1185">Reference proteome</keyword>
<gene>
    <name evidence="2" type="ORF">HAX54_031001</name>
</gene>
<dbReference type="PANTHER" id="PTHR37389:SF28">
    <property type="entry name" value="GLYCINE-RICH PROTEIN"/>
    <property type="match status" value="1"/>
</dbReference>